<protein>
    <recommendedName>
        <fullName evidence="2">DUF4211 domain-containing protein</fullName>
    </recommendedName>
</protein>
<dbReference type="Pfam" id="PF13926">
    <property type="entry name" value="DUF4211"/>
    <property type="match status" value="1"/>
</dbReference>
<proteinExistence type="predicted"/>
<feature type="compositionally biased region" description="Basic residues" evidence="1">
    <location>
        <begin position="1"/>
        <end position="18"/>
    </location>
</feature>
<dbReference type="Proteomes" id="UP000053989">
    <property type="component" value="Unassembled WGS sequence"/>
</dbReference>
<gene>
    <name evidence="3" type="ORF">SCLCIDRAFT_1212467</name>
</gene>
<dbReference type="EMBL" id="KN822023">
    <property type="protein sequence ID" value="KIM65300.1"/>
    <property type="molecule type" value="Genomic_DNA"/>
</dbReference>
<feature type="compositionally biased region" description="Basic and acidic residues" evidence="1">
    <location>
        <begin position="380"/>
        <end position="396"/>
    </location>
</feature>
<evidence type="ECO:0000313" key="4">
    <source>
        <dbReference type="Proteomes" id="UP000053989"/>
    </source>
</evidence>
<dbReference type="PANTHER" id="PTHR14689:SF0">
    <property type="entry name" value="COILED-COIL DOMAIN-CONTAINING PROTEIN 82"/>
    <property type="match status" value="1"/>
</dbReference>
<name>A0A0C3DXL3_9AGAM</name>
<dbReference type="GO" id="GO:0005634">
    <property type="term" value="C:nucleus"/>
    <property type="evidence" value="ECO:0007669"/>
    <property type="project" value="TreeGrafter"/>
</dbReference>
<feature type="compositionally biased region" description="Polar residues" evidence="1">
    <location>
        <begin position="24"/>
        <end position="37"/>
    </location>
</feature>
<sequence>MPKKVTVHKRSGNLKKQTRLPGFLQSSLQSSPGNYKTPSKRRRRIATPSSSSSSDESTQSKDGADGSDSDVKVIRFEAETVETGGEDESPRRPKRRRTANRFDENEAEDDEEHLGIPVRWKGKGKMKVVDTDDDSSQPRRKLIKGVRPPTPEDDDDSVDETQVLESRLRTRGQQTKYQKSLQKIKNLKSRKRSQGVLQSSEKSSEAASDSDDSEGADDDRSNTTNSDDDDFIVEDNAEGTHSINLPVAFSMNTHQDLTHHFKIICQLFVHMAVRPLPERRPFMKHVLKKEEYFSVPLQVTRRKLSGMCDSLVASSVWSPEFRKTLEKYPELALIRMNDSFPGCHACRLGGRSSTILALLSGAPYDECDFEDLTDEESDSSESHTSAEESNRGSPARPKEFHLGRFCAARTRVYHEFNHWEYSLYMSLQRQITAARDDDNKFVRVAYVGGILPPENLEDADKTMDWLDQRRVIDIEWQKIRKMMDSARNLEISATRGDADDSSP</sequence>
<reference evidence="4" key="2">
    <citation type="submission" date="2015-01" db="EMBL/GenBank/DDBJ databases">
        <title>Evolutionary Origins and Diversification of the Mycorrhizal Mutualists.</title>
        <authorList>
            <consortium name="DOE Joint Genome Institute"/>
            <consortium name="Mycorrhizal Genomics Consortium"/>
            <person name="Kohler A."/>
            <person name="Kuo A."/>
            <person name="Nagy L.G."/>
            <person name="Floudas D."/>
            <person name="Copeland A."/>
            <person name="Barry K.W."/>
            <person name="Cichocki N."/>
            <person name="Veneault-Fourrey C."/>
            <person name="LaButti K."/>
            <person name="Lindquist E.A."/>
            <person name="Lipzen A."/>
            <person name="Lundell T."/>
            <person name="Morin E."/>
            <person name="Murat C."/>
            <person name="Riley R."/>
            <person name="Ohm R."/>
            <person name="Sun H."/>
            <person name="Tunlid A."/>
            <person name="Henrissat B."/>
            <person name="Grigoriev I.V."/>
            <person name="Hibbett D.S."/>
            <person name="Martin F."/>
        </authorList>
    </citation>
    <scope>NUCLEOTIDE SEQUENCE [LARGE SCALE GENOMIC DNA]</scope>
    <source>
        <strain evidence="4">Foug A</strain>
    </source>
</reference>
<feature type="domain" description="DUF4211" evidence="2">
    <location>
        <begin position="230"/>
        <end position="366"/>
    </location>
</feature>
<reference evidence="3 4" key="1">
    <citation type="submission" date="2014-04" db="EMBL/GenBank/DDBJ databases">
        <authorList>
            <consortium name="DOE Joint Genome Institute"/>
            <person name="Kuo A."/>
            <person name="Kohler A."/>
            <person name="Nagy L.G."/>
            <person name="Floudas D."/>
            <person name="Copeland A."/>
            <person name="Barry K.W."/>
            <person name="Cichocki N."/>
            <person name="Veneault-Fourrey C."/>
            <person name="LaButti K."/>
            <person name="Lindquist E.A."/>
            <person name="Lipzen A."/>
            <person name="Lundell T."/>
            <person name="Morin E."/>
            <person name="Murat C."/>
            <person name="Sun H."/>
            <person name="Tunlid A."/>
            <person name="Henrissat B."/>
            <person name="Grigoriev I.V."/>
            <person name="Hibbett D.S."/>
            <person name="Martin F."/>
            <person name="Nordberg H.P."/>
            <person name="Cantor M.N."/>
            <person name="Hua S.X."/>
        </authorList>
    </citation>
    <scope>NUCLEOTIDE SEQUENCE [LARGE SCALE GENOMIC DNA]</scope>
    <source>
        <strain evidence="3 4">Foug A</strain>
    </source>
</reference>
<dbReference type="InParanoid" id="A0A0C3DXL3"/>
<feature type="compositionally biased region" description="Basic and acidic residues" evidence="1">
    <location>
        <begin position="58"/>
        <end position="78"/>
    </location>
</feature>
<evidence type="ECO:0000259" key="2">
    <source>
        <dbReference type="Pfam" id="PF13926"/>
    </source>
</evidence>
<evidence type="ECO:0000256" key="1">
    <source>
        <dbReference type="SAM" id="MobiDB-lite"/>
    </source>
</evidence>
<evidence type="ECO:0000313" key="3">
    <source>
        <dbReference type="EMBL" id="KIM65300.1"/>
    </source>
</evidence>
<feature type="region of interest" description="Disordered" evidence="1">
    <location>
        <begin position="1"/>
        <end position="232"/>
    </location>
</feature>
<organism evidence="3 4">
    <name type="scientific">Scleroderma citrinum Foug A</name>
    <dbReference type="NCBI Taxonomy" id="1036808"/>
    <lineage>
        <taxon>Eukaryota</taxon>
        <taxon>Fungi</taxon>
        <taxon>Dikarya</taxon>
        <taxon>Basidiomycota</taxon>
        <taxon>Agaricomycotina</taxon>
        <taxon>Agaricomycetes</taxon>
        <taxon>Agaricomycetidae</taxon>
        <taxon>Boletales</taxon>
        <taxon>Sclerodermatineae</taxon>
        <taxon>Sclerodermataceae</taxon>
        <taxon>Scleroderma</taxon>
    </lineage>
</organism>
<dbReference type="STRING" id="1036808.A0A0C3DXL3"/>
<feature type="compositionally biased region" description="Acidic residues" evidence="1">
    <location>
        <begin position="208"/>
        <end position="217"/>
    </location>
</feature>
<dbReference type="PANTHER" id="PTHR14689">
    <property type="entry name" value="PHORBOL-ESTER_DAG-TYPE DOMAIN-CONTAINING PROTEIN"/>
    <property type="match status" value="1"/>
</dbReference>
<dbReference type="InterPro" id="IPR025451">
    <property type="entry name" value="DUF4211"/>
</dbReference>
<dbReference type="AlphaFoldDB" id="A0A0C3DXL3"/>
<dbReference type="OrthoDB" id="21499at2759"/>
<feature type="compositionally biased region" description="Polar residues" evidence="1">
    <location>
        <begin position="171"/>
        <end position="183"/>
    </location>
</feature>
<feature type="region of interest" description="Disordered" evidence="1">
    <location>
        <begin position="372"/>
        <end position="396"/>
    </location>
</feature>
<accession>A0A0C3DXL3</accession>
<keyword evidence="4" id="KW-1185">Reference proteome</keyword>
<dbReference type="HOGENOM" id="CLU_035430_0_0_1"/>